<gene>
    <name evidence="1" type="ORF">DEP91_06255</name>
</gene>
<dbReference type="SUPFAM" id="SSF52266">
    <property type="entry name" value="SGNH hydrolase"/>
    <property type="match status" value="1"/>
</dbReference>
<protein>
    <recommendedName>
        <fullName evidence="3">SGNH hydrolase-type esterase domain-containing protein</fullName>
    </recommendedName>
</protein>
<proteinExistence type="predicted"/>
<dbReference type="Proteomes" id="UP000262699">
    <property type="component" value="Unassembled WGS sequence"/>
</dbReference>
<organism evidence="1 2">
    <name type="scientific">Sphingomonas bacterium</name>
    <dbReference type="NCBI Taxonomy" id="1895847"/>
    <lineage>
        <taxon>Bacteria</taxon>
        <taxon>Pseudomonadati</taxon>
        <taxon>Pseudomonadota</taxon>
        <taxon>Alphaproteobacteria</taxon>
        <taxon>Sphingomonadales</taxon>
        <taxon>Sphingomonadaceae</taxon>
        <taxon>Sphingomonas</taxon>
    </lineage>
</organism>
<dbReference type="Gene3D" id="3.40.50.1110">
    <property type="entry name" value="SGNH hydrolase"/>
    <property type="match status" value="1"/>
</dbReference>
<reference evidence="1 2" key="1">
    <citation type="journal article" date="2018" name="Nat. Biotechnol.">
        <title>A standardized bacterial taxonomy based on genome phylogeny substantially revises the tree of life.</title>
        <authorList>
            <person name="Parks D.H."/>
            <person name="Chuvochina M."/>
            <person name="Waite D.W."/>
            <person name="Rinke C."/>
            <person name="Skarshewski A."/>
            <person name="Chaumeil P.A."/>
            <person name="Hugenholtz P."/>
        </authorList>
    </citation>
    <scope>NUCLEOTIDE SEQUENCE [LARGE SCALE GENOMIC DNA]</scope>
    <source>
        <strain evidence="1">UBA9015</strain>
    </source>
</reference>
<sequence length="220" mass="22220">ESIVGVGDSILDGANDALSSMTPAGFGYFQRAAVDGTGAVPLAMLNITRNGIATSHLLDAAAQPYWVPYLSFATTVVDELGTNNLGAGPGAGAAAALDAALRSLWALYRQNGLGRIVRTRLQPRCGAGSGISPAGQTVAPGWDVGGQRDLVNAALSRALTEGVIDALVDLNTVWEDASAPGRWVTNATSNYATADGTHPSAALHAAAAPILRGAIVSGSA</sequence>
<evidence type="ECO:0008006" key="3">
    <source>
        <dbReference type="Google" id="ProtNLM"/>
    </source>
</evidence>
<dbReference type="GO" id="GO:0016788">
    <property type="term" value="F:hydrolase activity, acting on ester bonds"/>
    <property type="evidence" value="ECO:0007669"/>
    <property type="project" value="UniProtKB-ARBA"/>
</dbReference>
<dbReference type="AlphaFoldDB" id="A0A3D0WDA9"/>
<name>A0A3D0WDA9_9SPHN</name>
<evidence type="ECO:0000313" key="2">
    <source>
        <dbReference type="Proteomes" id="UP000262699"/>
    </source>
</evidence>
<dbReference type="EMBL" id="DOYJ01000176">
    <property type="protein sequence ID" value="HCB75763.1"/>
    <property type="molecule type" value="Genomic_DNA"/>
</dbReference>
<feature type="non-terminal residue" evidence="1">
    <location>
        <position position="1"/>
    </location>
</feature>
<dbReference type="InterPro" id="IPR036514">
    <property type="entry name" value="SGNH_hydro_sf"/>
</dbReference>
<accession>A0A3D0WDA9</accession>
<evidence type="ECO:0000313" key="1">
    <source>
        <dbReference type="EMBL" id="HCB75763.1"/>
    </source>
</evidence>
<comment type="caution">
    <text evidence="1">The sequence shown here is derived from an EMBL/GenBank/DDBJ whole genome shotgun (WGS) entry which is preliminary data.</text>
</comment>